<dbReference type="Pfam" id="PF01161">
    <property type="entry name" value="PBP"/>
    <property type="match status" value="1"/>
</dbReference>
<evidence type="ECO:0000256" key="2">
    <source>
        <dbReference type="SAM" id="MobiDB-lite"/>
    </source>
</evidence>
<dbReference type="Gene3D" id="3.90.280.10">
    <property type="entry name" value="PEBP-like"/>
    <property type="match status" value="1"/>
</dbReference>
<dbReference type="InterPro" id="IPR008914">
    <property type="entry name" value="PEBP"/>
</dbReference>
<proteinExistence type="inferred from homology"/>
<sequence length="270" mass="28844">MISHKHADRRPAAPSTDTGNPGDGVRAHRRGQFRLAVALGVSAAVVAGCAAGSRQPARPAQTPATPTTDAQVIWNPYDRLPKVPSFRLTSTDVRDGEPMPRAQRSGVLGNRDGQDLSPHLSWSRFPTGTQSFVVTMYNPTAPTASGFWHWAVVNIPASTTHLPTGAGAEKSTRLPQGAYQLPNEARRARYLGPSPPAGSGRHRYYIVVHALDVTSVESLGVSRDSTPGFLGYNLFRHTLARAVIAPWAQGPPAQSNTPSPDAPNGTRPSR</sequence>
<dbReference type="PANTHER" id="PTHR30289:SF1">
    <property type="entry name" value="PEBP (PHOSPHATIDYLETHANOLAMINE-BINDING PROTEIN) FAMILY PROTEIN"/>
    <property type="match status" value="1"/>
</dbReference>
<dbReference type="PANTHER" id="PTHR30289">
    <property type="entry name" value="UNCHARACTERIZED PROTEIN YBCL-RELATED"/>
    <property type="match status" value="1"/>
</dbReference>
<dbReference type="NCBIfam" id="TIGR00481">
    <property type="entry name" value="YbhB/YbcL family Raf kinase inhibitor-like protein"/>
    <property type="match status" value="1"/>
</dbReference>
<dbReference type="EMBL" id="LK022848">
    <property type="protein sequence ID" value="CDR07505.1"/>
    <property type="molecule type" value="Genomic_DNA"/>
</dbReference>
<dbReference type="InterPro" id="IPR036610">
    <property type="entry name" value="PEBP-like_sf"/>
</dbReference>
<accession>A0A060ZMZ9</accession>
<feature type="region of interest" description="Disordered" evidence="2">
    <location>
        <begin position="89"/>
        <end position="112"/>
    </location>
</feature>
<organism evidence="3">
    <name type="scientific">Streptomyces iranensis</name>
    <dbReference type="NCBI Taxonomy" id="576784"/>
    <lineage>
        <taxon>Bacteria</taxon>
        <taxon>Bacillati</taxon>
        <taxon>Actinomycetota</taxon>
        <taxon>Actinomycetes</taxon>
        <taxon>Kitasatosporales</taxon>
        <taxon>Streptomycetaceae</taxon>
        <taxon>Streptomyces</taxon>
        <taxon>Streptomyces violaceusniger group</taxon>
    </lineage>
</organism>
<dbReference type="AlphaFoldDB" id="A0A060ZMZ9"/>
<reference evidence="3" key="1">
    <citation type="submission" date="2014-05" db="EMBL/GenBank/DDBJ databases">
        <authorList>
            <person name="Horn Fabian"/>
        </authorList>
    </citation>
    <scope>NUCLEOTIDE SEQUENCE</scope>
</reference>
<dbReference type="HOGENOM" id="CLU_083918_2_1_11"/>
<feature type="region of interest" description="Disordered" evidence="2">
    <location>
        <begin position="248"/>
        <end position="270"/>
    </location>
</feature>
<dbReference type="SUPFAM" id="SSF49777">
    <property type="entry name" value="PEBP-like"/>
    <property type="match status" value="1"/>
</dbReference>
<feature type="region of interest" description="Disordered" evidence="2">
    <location>
        <begin position="1"/>
        <end position="26"/>
    </location>
</feature>
<gene>
    <name evidence="3" type="ORF">SIRAN4237</name>
</gene>
<dbReference type="InterPro" id="IPR005247">
    <property type="entry name" value="YbhB_YbcL/LppC-like"/>
</dbReference>
<comment type="similarity">
    <text evidence="1">Belongs to the UPF0098 family.</text>
</comment>
<dbReference type="CDD" id="cd00865">
    <property type="entry name" value="PEBP_bact_arch"/>
    <property type="match status" value="1"/>
</dbReference>
<evidence type="ECO:0000256" key="1">
    <source>
        <dbReference type="ARBA" id="ARBA00007120"/>
    </source>
</evidence>
<evidence type="ECO:0000313" key="3">
    <source>
        <dbReference type="EMBL" id="CDR07505.1"/>
    </source>
</evidence>
<protein>
    <submittedName>
        <fullName evidence="3">YbhB YbcL family protein</fullName>
    </submittedName>
</protein>
<name>A0A060ZMZ9_9ACTN</name>